<dbReference type="GO" id="GO:0016020">
    <property type="term" value="C:membrane"/>
    <property type="evidence" value="ECO:0007669"/>
    <property type="project" value="UniProtKB-SubCell"/>
</dbReference>
<feature type="transmembrane region" description="Helical" evidence="5">
    <location>
        <begin position="281"/>
        <end position="299"/>
    </location>
</feature>
<feature type="transmembrane region" description="Helical" evidence="5">
    <location>
        <begin position="56"/>
        <end position="83"/>
    </location>
</feature>
<evidence type="ECO:0000256" key="3">
    <source>
        <dbReference type="ARBA" id="ARBA00022989"/>
    </source>
</evidence>
<evidence type="ECO:0000313" key="6">
    <source>
        <dbReference type="EMBL" id="EFP05580.1"/>
    </source>
</evidence>
<reference evidence="6" key="1">
    <citation type="submission" date="2007-07" db="EMBL/GenBank/DDBJ databases">
        <title>PCAP assembly of the Caenorhabditis remanei genome.</title>
        <authorList>
            <consortium name="The Caenorhabditis remanei Sequencing Consortium"/>
            <person name="Wilson R.K."/>
        </authorList>
    </citation>
    <scope>NUCLEOTIDE SEQUENCE [LARGE SCALE GENOMIC DNA]</scope>
    <source>
        <strain evidence="6">PB4641</strain>
    </source>
</reference>
<sequence length="361" mass="41625">MNRSWEEIFMDNCGPNHLQLLSIASALALAPLSLLFLSAVRVFFRKRKMFHPLFSFCFIVLLLLYFFSTTFLAIRNITFTFYGDNYGPVERTADVIIRSSERIYMAFNFFIPPLIAIGIIERLYATSLSRFYENSRPWLTLGFGLVCAVREYHEDNLLQQLFQTILVYIEFSNRHAIMATIPTRNIQALFAITCSVSLFLLLIANRSKSKSGRAKSALSERYQVTENLKALRIQIPIVCIDTAVQVMFLCSDVFLNTAQVLNLNYCYDDDYYLKKFATFRLIGFTLQYLIPFIVLFHFSQFCCNTIRRRPVKRLTPISPSPETVPSNVVTIRNVFGITLSGDDQGPVGQDVHFRNLYAQWN</sequence>
<feature type="transmembrane region" description="Helical" evidence="5">
    <location>
        <begin position="20"/>
        <end position="44"/>
    </location>
</feature>
<dbReference type="InParanoid" id="E3LPC2"/>
<dbReference type="OMA" id="TEDHYIA"/>
<evidence type="ECO:0008006" key="8">
    <source>
        <dbReference type="Google" id="ProtNLM"/>
    </source>
</evidence>
<dbReference type="Proteomes" id="UP000008281">
    <property type="component" value="Unassembled WGS sequence"/>
</dbReference>
<organism evidence="7">
    <name type="scientific">Caenorhabditis remanei</name>
    <name type="common">Caenorhabditis vulgaris</name>
    <dbReference type="NCBI Taxonomy" id="31234"/>
    <lineage>
        <taxon>Eukaryota</taxon>
        <taxon>Metazoa</taxon>
        <taxon>Ecdysozoa</taxon>
        <taxon>Nematoda</taxon>
        <taxon>Chromadorea</taxon>
        <taxon>Rhabditida</taxon>
        <taxon>Rhabditina</taxon>
        <taxon>Rhabditomorpha</taxon>
        <taxon>Rhabditoidea</taxon>
        <taxon>Rhabditidae</taxon>
        <taxon>Peloderinae</taxon>
        <taxon>Caenorhabditis</taxon>
    </lineage>
</organism>
<dbReference type="EMBL" id="DS268412">
    <property type="protein sequence ID" value="EFP05580.1"/>
    <property type="molecule type" value="Genomic_DNA"/>
</dbReference>
<dbReference type="OrthoDB" id="5834256at2759"/>
<proteinExistence type="predicted"/>
<dbReference type="STRING" id="31234.E3LPC2"/>
<evidence type="ECO:0000256" key="1">
    <source>
        <dbReference type="ARBA" id="ARBA00004141"/>
    </source>
</evidence>
<protein>
    <recommendedName>
        <fullName evidence="8">G protein-coupled receptor</fullName>
    </recommendedName>
</protein>
<evidence type="ECO:0000313" key="7">
    <source>
        <dbReference type="Proteomes" id="UP000008281"/>
    </source>
</evidence>
<keyword evidence="2 5" id="KW-0812">Transmembrane</keyword>
<feature type="transmembrane region" description="Helical" evidence="5">
    <location>
        <begin position="186"/>
        <end position="205"/>
    </location>
</feature>
<dbReference type="AlphaFoldDB" id="E3LPC2"/>
<dbReference type="InterPro" id="IPR052854">
    <property type="entry name" value="Serpentine_rcpt_epsilon"/>
</dbReference>
<evidence type="ECO:0000256" key="5">
    <source>
        <dbReference type="SAM" id="Phobius"/>
    </source>
</evidence>
<name>E3LPC2_CAERE</name>
<dbReference type="PANTHER" id="PTHR47518:SF8">
    <property type="entry name" value="G PROTEIN-COUPLED RECEPTOR"/>
    <property type="match status" value="1"/>
</dbReference>
<keyword evidence="7" id="KW-1185">Reference proteome</keyword>
<dbReference type="FunCoup" id="E3LPC2">
    <property type="interactions" value="3"/>
</dbReference>
<dbReference type="eggNOG" id="ENOG502RR55">
    <property type="taxonomic scope" value="Eukaryota"/>
</dbReference>
<dbReference type="PANTHER" id="PTHR47518">
    <property type="entry name" value="SERPENTINE RECEPTOR CLASS EPSILON-13-RELATED"/>
    <property type="match status" value="1"/>
</dbReference>
<dbReference type="InterPro" id="IPR019408">
    <property type="entry name" value="7TM_GPCR_serpentine_rcpt_Srab"/>
</dbReference>
<evidence type="ECO:0000256" key="2">
    <source>
        <dbReference type="ARBA" id="ARBA00022692"/>
    </source>
</evidence>
<feature type="transmembrane region" description="Helical" evidence="5">
    <location>
        <begin position="103"/>
        <end position="125"/>
    </location>
</feature>
<dbReference type="Pfam" id="PF10292">
    <property type="entry name" value="7TM_GPCR_Srab"/>
    <property type="match status" value="1"/>
</dbReference>
<accession>E3LPC2</accession>
<evidence type="ECO:0000256" key="4">
    <source>
        <dbReference type="ARBA" id="ARBA00023136"/>
    </source>
</evidence>
<keyword evidence="4 5" id="KW-0472">Membrane</keyword>
<keyword evidence="3 5" id="KW-1133">Transmembrane helix</keyword>
<dbReference type="HOGENOM" id="CLU_072668_0_0_1"/>
<comment type="subcellular location">
    <subcellularLocation>
        <location evidence="1">Membrane</location>
        <topology evidence="1">Multi-pass membrane protein</topology>
    </subcellularLocation>
</comment>
<gene>
    <name evidence="6" type="ORF">CRE_27561</name>
</gene>